<keyword evidence="4" id="KW-1185">Reference proteome</keyword>
<proteinExistence type="predicted"/>
<dbReference type="NCBIfam" id="TIGR04183">
    <property type="entry name" value="Por_Secre_tail"/>
    <property type="match status" value="1"/>
</dbReference>
<accession>A0A345UPK7</accession>
<reference evidence="3 4" key="1">
    <citation type="submission" date="2018-03" db="EMBL/GenBank/DDBJ databases">
        <title>Phenotypic and genomic properties of Cyclonatronum proteinivorum gen. nov., sp. nov., a haloalkaliphilic bacteroidete from soda lakes possessing Na+-translocating rhodopsin.</title>
        <authorList>
            <person name="Toshchakov S.V."/>
            <person name="Korzhenkov A."/>
            <person name="Samarov N.I."/>
            <person name="Kublanov I.V."/>
            <person name="Muntyan M.S."/>
            <person name="Sorokin D.Y."/>
        </authorList>
    </citation>
    <scope>NUCLEOTIDE SEQUENCE [LARGE SCALE GENOMIC DNA]</scope>
    <source>
        <strain evidence="3 4">Omega</strain>
    </source>
</reference>
<feature type="chain" id="PRO_5016857304" evidence="1">
    <location>
        <begin position="29"/>
        <end position="698"/>
    </location>
</feature>
<dbReference type="KEGG" id="cprv:CYPRO_3175"/>
<dbReference type="InterPro" id="IPR026444">
    <property type="entry name" value="Secre_tail"/>
</dbReference>
<protein>
    <submittedName>
        <fullName evidence="3">Por secretion system C-terminal sorting domain-containing protein</fullName>
    </submittedName>
</protein>
<evidence type="ECO:0000313" key="3">
    <source>
        <dbReference type="EMBL" id="AXJ02409.1"/>
    </source>
</evidence>
<evidence type="ECO:0000259" key="2">
    <source>
        <dbReference type="Pfam" id="PF18962"/>
    </source>
</evidence>
<dbReference type="EMBL" id="CP027806">
    <property type="protein sequence ID" value="AXJ02409.1"/>
    <property type="molecule type" value="Genomic_DNA"/>
</dbReference>
<dbReference type="Pfam" id="PF18962">
    <property type="entry name" value="Por_Secre_tail"/>
    <property type="match status" value="1"/>
</dbReference>
<dbReference type="AlphaFoldDB" id="A0A345UPK7"/>
<feature type="signal peptide" evidence="1">
    <location>
        <begin position="1"/>
        <end position="28"/>
    </location>
</feature>
<feature type="domain" description="Secretion system C-terminal sorting" evidence="2">
    <location>
        <begin position="620"/>
        <end position="694"/>
    </location>
</feature>
<dbReference type="Gene3D" id="2.60.40.4070">
    <property type="match status" value="1"/>
</dbReference>
<gene>
    <name evidence="3" type="ORF">CYPRO_3175</name>
</gene>
<keyword evidence="1" id="KW-0732">Signal</keyword>
<evidence type="ECO:0000256" key="1">
    <source>
        <dbReference type="SAM" id="SignalP"/>
    </source>
</evidence>
<dbReference type="Proteomes" id="UP000254808">
    <property type="component" value="Chromosome"/>
</dbReference>
<organism evidence="3 4">
    <name type="scientific">Cyclonatronum proteinivorum</name>
    <dbReference type="NCBI Taxonomy" id="1457365"/>
    <lineage>
        <taxon>Bacteria</taxon>
        <taxon>Pseudomonadati</taxon>
        <taxon>Balneolota</taxon>
        <taxon>Balneolia</taxon>
        <taxon>Balneolales</taxon>
        <taxon>Cyclonatronaceae</taxon>
        <taxon>Cyclonatronum</taxon>
    </lineage>
</organism>
<evidence type="ECO:0000313" key="4">
    <source>
        <dbReference type="Proteomes" id="UP000254808"/>
    </source>
</evidence>
<name>A0A345UPK7_9BACT</name>
<dbReference type="OrthoDB" id="9811934at2"/>
<dbReference type="RefSeq" id="WP_114985499.1">
    <property type="nucleotide sequence ID" value="NZ_CP027806.1"/>
</dbReference>
<sequence length="698" mass="75386">MPSPVSRKTLTALTVTVLLFFFPATLFAQWGENPDENLVISLKNFESVQPIIAMNPADGGAYVSWFELSGLGGYHVFLQRLDAAGNLLWDSNGIRVAARGFSSTQDYGLSVDAQGNAVLSFRDDRRGSVRVTAAKISPEGTAVWGELGIDVSGPADFLASPAIAATSDGSYVVAYTGAGPSFIVKLDADGEVVWSHQETAGAALAVSDIVASDAPESNGEVIVLFRTFGSPATPGLLSAQKYAADGTRMWGASRVDIMVSGSLQLGNFPDMRADGAGGMIVSWYQSQPALQTYLQQVLADGSFRFQTNGLPLSANTMQLRTDPDFVHDEDSDDIYVFWRETSGNQNQFGLYGQRVSGTGTLEWGDNARTIIPLSGTNVGNIRAALIGGDPLVAYMTSAAFGQADLQAARLDSNGDFVWDFQNTTLAPDGSGKNRLRVVSAQSDELFFVWEDERSGVRGIYGQNLQADGSLGPIDEPEPDPLPEVTFQVDMSIQKLKGNFDPALEDRIHVRGTFNDWSVSDENALSPVSDDVPGIYSLTLAIDETPGSLIAYKFYIESGDGRPLPNDGWEGEVGPGENGNREFNLEPDLILPVVFFNNEDEHDTSAGEHESPHSFVLYQNYPNPFNPGTIIAYELPETADVRLELYNAAGQRVAVLVNGTRTAGQHQIYFEADGLASGLYLYRLQAGDQVLTRKMTLIK</sequence>